<evidence type="ECO:0000256" key="2">
    <source>
        <dbReference type="PROSITE-ProRule" id="PRU00335"/>
    </source>
</evidence>
<gene>
    <name evidence="4" type="ORF">FCN18_13250</name>
</gene>
<dbReference type="InterPro" id="IPR009057">
    <property type="entry name" value="Homeodomain-like_sf"/>
</dbReference>
<organism evidence="4 5">
    <name type="scientific">Prauserella endophytica</name>
    <dbReference type="NCBI Taxonomy" id="1592324"/>
    <lineage>
        <taxon>Bacteria</taxon>
        <taxon>Bacillati</taxon>
        <taxon>Actinomycetota</taxon>
        <taxon>Actinomycetes</taxon>
        <taxon>Pseudonocardiales</taxon>
        <taxon>Pseudonocardiaceae</taxon>
        <taxon>Prauserella</taxon>
        <taxon>Prauserella coralliicola group</taxon>
    </lineage>
</organism>
<dbReference type="EMBL" id="SWMS01000006">
    <property type="protein sequence ID" value="TKG71084.1"/>
    <property type="molecule type" value="Genomic_DNA"/>
</dbReference>
<proteinExistence type="predicted"/>
<name>A0ABY2S702_9PSEU</name>
<dbReference type="PRINTS" id="PR00455">
    <property type="entry name" value="HTHTETR"/>
</dbReference>
<dbReference type="InterPro" id="IPR050109">
    <property type="entry name" value="HTH-type_TetR-like_transc_reg"/>
</dbReference>
<protein>
    <submittedName>
        <fullName evidence="4">Helix-turn-helix transcriptional regulator</fullName>
    </submittedName>
</protein>
<dbReference type="SUPFAM" id="SSF48498">
    <property type="entry name" value="Tetracyclin repressor-like, C-terminal domain"/>
    <property type="match status" value="1"/>
</dbReference>
<dbReference type="Gene3D" id="1.10.357.10">
    <property type="entry name" value="Tetracycline Repressor, domain 2"/>
    <property type="match status" value="1"/>
</dbReference>
<dbReference type="InterPro" id="IPR001647">
    <property type="entry name" value="HTH_TetR"/>
</dbReference>
<evidence type="ECO:0000313" key="4">
    <source>
        <dbReference type="EMBL" id="TKG71084.1"/>
    </source>
</evidence>
<dbReference type="RefSeq" id="WP_112268742.1">
    <property type="nucleotide sequence ID" value="NZ_SWMS01000006.1"/>
</dbReference>
<keyword evidence="1 2" id="KW-0238">DNA-binding</keyword>
<dbReference type="InterPro" id="IPR041490">
    <property type="entry name" value="KstR2_TetR_C"/>
</dbReference>
<feature type="DNA-binding region" description="H-T-H motif" evidence="2">
    <location>
        <begin position="51"/>
        <end position="70"/>
    </location>
</feature>
<dbReference type="InterPro" id="IPR036271">
    <property type="entry name" value="Tet_transcr_reg_TetR-rel_C_sf"/>
</dbReference>
<evidence type="ECO:0000259" key="3">
    <source>
        <dbReference type="PROSITE" id="PS50977"/>
    </source>
</evidence>
<comment type="caution">
    <text evidence="4">The sequence shown here is derived from an EMBL/GenBank/DDBJ whole genome shotgun (WGS) entry which is preliminary data.</text>
</comment>
<dbReference type="PANTHER" id="PTHR30055">
    <property type="entry name" value="HTH-TYPE TRANSCRIPTIONAL REGULATOR RUTR"/>
    <property type="match status" value="1"/>
</dbReference>
<sequence>MARRNGAAAVKRTEPANAAGADWRHFEPLELTPILAAALEAFYEHGFHGTTVRDIARRVGQTVPSLYYHHENKEGVFATLLEMGTGDVAWRAEAAAAEAGERADLRFAYVVEAVVLYMTHRVRLAALDPELRHLSPPKRKRYAARRKEVENLMAGIVEDGVRQGVFTAELPAETARAVLGMCQSIGRWYQPSGPLAPEELAGRYVDIALMAVGVRKRPQPKGSQGRRARVRA</sequence>
<accession>A0ABY2S702</accession>
<evidence type="ECO:0000256" key="1">
    <source>
        <dbReference type="ARBA" id="ARBA00023125"/>
    </source>
</evidence>
<dbReference type="Pfam" id="PF00440">
    <property type="entry name" value="TetR_N"/>
    <property type="match status" value="1"/>
</dbReference>
<dbReference type="Pfam" id="PF17932">
    <property type="entry name" value="TetR_C_24"/>
    <property type="match status" value="1"/>
</dbReference>
<dbReference type="PANTHER" id="PTHR30055:SF237">
    <property type="entry name" value="TRANSCRIPTIONAL REPRESSOR MCE3R"/>
    <property type="match status" value="1"/>
</dbReference>
<dbReference type="SUPFAM" id="SSF46689">
    <property type="entry name" value="Homeodomain-like"/>
    <property type="match status" value="1"/>
</dbReference>
<evidence type="ECO:0000313" key="5">
    <source>
        <dbReference type="Proteomes" id="UP000309992"/>
    </source>
</evidence>
<feature type="domain" description="HTH tetR-type" evidence="3">
    <location>
        <begin position="28"/>
        <end position="88"/>
    </location>
</feature>
<reference evidence="4 5" key="1">
    <citation type="journal article" date="2015" name="Antonie Van Leeuwenhoek">
        <title>Prauserella endophytica sp. nov., an endophytic actinobacterium isolated from Tamarix taklamakanensis.</title>
        <authorList>
            <person name="Liu J.M."/>
            <person name="Habden X."/>
            <person name="Guo L."/>
            <person name="Tuo L."/>
            <person name="Jiang Z.K."/>
            <person name="Liu S.W."/>
            <person name="Liu X.F."/>
            <person name="Chen L."/>
            <person name="Li R.F."/>
            <person name="Zhang Y.Q."/>
            <person name="Sun C.H."/>
        </authorList>
    </citation>
    <scope>NUCLEOTIDE SEQUENCE [LARGE SCALE GENOMIC DNA]</scope>
    <source>
        <strain evidence="4 5">CGMCC 4.7182</strain>
    </source>
</reference>
<keyword evidence="5" id="KW-1185">Reference proteome</keyword>
<dbReference type="PROSITE" id="PS50977">
    <property type="entry name" value="HTH_TETR_2"/>
    <property type="match status" value="1"/>
</dbReference>
<dbReference type="Proteomes" id="UP000309992">
    <property type="component" value="Unassembled WGS sequence"/>
</dbReference>